<dbReference type="WBParaSite" id="ALUE_0002078901-mRNA-1">
    <property type="protein sequence ID" value="ALUE_0002078901-mRNA-1"/>
    <property type="gene ID" value="ALUE_0002078901"/>
</dbReference>
<dbReference type="Proteomes" id="UP000036681">
    <property type="component" value="Unplaced"/>
</dbReference>
<accession>A0A0M3IPW1</accession>
<reference evidence="2" key="1">
    <citation type="submission" date="2017-02" db="UniProtKB">
        <authorList>
            <consortium name="WormBaseParasite"/>
        </authorList>
    </citation>
    <scope>IDENTIFICATION</scope>
</reference>
<evidence type="ECO:0000313" key="1">
    <source>
        <dbReference type="Proteomes" id="UP000036681"/>
    </source>
</evidence>
<dbReference type="AlphaFoldDB" id="A0A0M3IPW1"/>
<organism evidence="1 2">
    <name type="scientific">Ascaris lumbricoides</name>
    <name type="common">Giant roundworm</name>
    <dbReference type="NCBI Taxonomy" id="6252"/>
    <lineage>
        <taxon>Eukaryota</taxon>
        <taxon>Metazoa</taxon>
        <taxon>Ecdysozoa</taxon>
        <taxon>Nematoda</taxon>
        <taxon>Chromadorea</taxon>
        <taxon>Rhabditida</taxon>
        <taxon>Spirurina</taxon>
        <taxon>Ascaridomorpha</taxon>
        <taxon>Ascaridoidea</taxon>
        <taxon>Ascarididae</taxon>
        <taxon>Ascaris</taxon>
    </lineage>
</organism>
<name>A0A0M3IPW1_ASCLU</name>
<sequence length="159" mass="17712">MDMIISSVNGFYGVAKSRHRSECFAKGDGQRFVALAIPLDDGTHSQCGVVEHDGAYITLIDIRTQPNVETNRDCTLLIRCPLGSPLQHSLRPYQLWQAKITFSDTGLADAHLAVTYGSNVVDVVEPHQTYTLILNIISEFSSICLEMSRRYNTNKPILQ</sequence>
<keyword evidence="1" id="KW-1185">Reference proteome</keyword>
<protein>
    <submittedName>
        <fullName evidence="2">ZP domain-containing protein</fullName>
    </submittedName>
</protein>
<evidence type="ECO:0000313" key="2">
    <source>
        <dbReference type="WBParaSite" id="ALUE_0002078901-mRNA-1"/>
    </source>
</evidence>
<proteinExistence type="predicted"/>